<name>J3VS08_9ENTR</name>
<dbReference type="Proteomes" id="UP000003936">
    <property type="component" value="Chromosome"/>
</dbReference>
<evidence type="ECO:0000313" key="1">
    <source>
        <dbReference type="EMBL" id="AFP84766.1"/>
    </source>
</evidence>
<dbReference type="HOGENOM" id="CLU_3367223_0_0_6"/>
<keyword evidence="2" id="KW-1185">Reference proteome</keyword>
<protein>
    <submittedName>
        <fullName evidence="1">Uncharacterized protein</fullName>
    </submittedName>
</protein>
<dbReference type="EMBL" id="CP003546">
    <property type="protein sequence ID" value="AFP84766.1"/>
    <property type="molecule type" value="Genomic_DNA"/>
</dbReference>
<reference evidence="1 2" key="1">
    <citation type="journal article" date="2012" name="Mol. Biol. Evol.">
        <title>Genome reduction and co-evolution between the primary and secondary bacterial symbionts of psyllids.</title>
        <authorList>
            <person name="Sloan D.B."/>
            <person name="Moran N.A."/>
        </authorList>
    </citation>
    <scope>NUCLEOTIDE SEQUENCE [LARGE SCALE GENOMIC DNA]</scope>
    <source>
        <strain evidence="1">Ceuc_S</strain>
    </source>
</reference>
<dbReference type="KEGG" id="sect:A359_03720"/>
<gene>
    <name evidence="1" type="ORF">A359_03720</name>
</gene>
<accession>J3VS08</accession>
<organism evidence="1 2">
    <name type="scientific">secondary endosymbiont of Ctenarytaina eucalypti</name>
    <dbReference type="NCBI Taxonomy" id="1199245"/>
    <lineage>
        <taxon>Bacteria</taxon>
        <taxon>Pseudomonadati</taxon>
        <taxon>Pseudomonadota</taxon>
        <taxon>Gammaproteobacteria</taxon>
        <taxon>Enterobacterales</taxon>
        <taxon>Enterobacteriaceae</taxon>
        <taxon>aphid secondary symbionts</taxon>
    </lineage>
</organism>
<evidence type="ECO:0000313" key="2">
    <source>
        <dbReference type="Proteomes" id="UP000003936"/>
    </source>
</evidence>
<dbReference type="AlphaFoldDB" id="J3VS08"/>
<proteinExistence type="predicted"/>
<sequence length="35" mass="4447">MIEEIFIELKERRELPYKYLNINIIRLDFMKKAYI</sequence>